<feature type="chain" id="PRO_5002432128" evidence="1">
    <location>
        <begin position="24"/>
        <end position="62"/>
    </location>
</feature>
<organism evidence="2">
    <name type="scientific">Anguilla anguilla</name>
    <name type="common">European freshwater eel</name>
    <name type="synonym">Muraena anguilla</name>
    <dbReference type="NCBI Taxonomy" id="7936"/>
    <lineage>
        <taxon>Eukaryota</taxon>
        <taxon>Metazoa</taxon>
        <taxon>Chordata</taxon>
        <taxon>Craniata</taxon>
        <taxon>Vertebrata</taxon>
        <taxon>Euteleostomi</taxon>
        <taxon>Actinopterygii</taxon>
        <taxon>Neopterygii</taxon>
        <taxon>Teleostei</taxon>
        <taxon>Anguilliformes</taxon>
        <taxon>Anguillidae</taxon>
        <taxon>Anguilla</taxon>
    </lineage>
</organism>
<reference evidence="2" key="2">
    <citation type="journal article" date="2015" name="Fish Shellfish Immunol.">
        <title>Early steps in the European eel (Anguilla anguilla)-Vibrio vulnificus interaction in the gills: Role of the RtxA13 toxin.</title>
        <authorList>
            <person name="Callol A."/>
            <person name="Pajuelo D."/>
            <person name="Ebbesson L."/>
            <person name="Teles M."/>
            <person name="MacKenzie S."/>
            <person name="Amaro C."/>
        </authorList>
    </citation>
    <scope>NUCLEOTIDE SEQUENCE</scope>
</reference>
<dbReference type="AlphaFoldDB" id="A0A0E9RVJ5"/>
<dbReference type="EMBL" id="GBXM01076319">
    <property type="protein sequence ID" value="JAH32258.1"/>
    <property type="molecule type" value="Transcribed_RNA"/>
</dbReference>
<reference evidence="2" key="1">
    <citation type="submission" date="2014-11" db="EMBL/GenBank/DDBJ databases">
        <authorList>
            <person name="Amaro Gonzalez C."/>
        </authorList>
    </citation>
    <scope>NUCLEOTIDE SEQUENCE</scope>
</reference>
<keyword evidence="1" id="KW-0732">Signal</keyword>
<evidence type="ECO:0000256" key="1">
    <source>
        <dbReference type="SAM" id="SignalP"/>
    </source>
</evidence>
<protein>
    <submittedName>
        <fullName evidence="2">Uncharacterized protein</fullName>
    </submittedName>
</protein>
<sequence>MASKCKGKLFLCFFLWLKVQLLGVNLSHKRFLPNLKGVHNVMSLLLCQPKARPYCGVSLHRL</sequence>
<feature type="signal peptide" evidence="1">
    <location>
        <begin position="1"/>
        <end position="23"/>
    </location>
</feature>
<evidence type="ECO:0000313" key="2">
    <source>
        <dbReference type="EMBL" id="JAH32258.1"/>
    </source>
</evidence>
<proteinExistence type="predicted"/>
<name>A0A0E9RVJ5_ANGAN</name>
<accession>A0A0E9RVJ5</accession>